<keyword evidence="1" id="KW-0812">Transmembrane</keyword>
<feature type="transmembrane region" description="Helical" evidence="1">
    <location>
        <begin position="281"/>
        <end position="302"/>
    </location>
</feature>
<keyword evidence="3" id="KW-1185">Reference proteome</keyword>
<dbReference type="PANTHER" id="PTHR41324:SF1">
    <property type="entry name" value="DUF2232 DOMAIN-CONTAINING PROTEIN"/>
    <property type="match status" value="1"/>
</dbReference>
<gene>
    <name evidence="2" type="ORF">D3H55_14945</name>
</gene>
<evidence type="ECO:0000256" key="1">
    <source>
        <dbReference type="SAM" id="Phobius"/>
    </source>
</evidence>
<feature type="transmembrane region" description="Helical" evidence="1">
    <location>
        <begin position="62"/>
        <end position="95"/>
    </location>
</feature>
<dbReference type="AlphaFoldDB" id="A0A3A1QXY0"/>
<feature type="transmembrane region" description="Helical" evidence="1">
    <location>
        <begin position="21"/>
        <end position="50"/>
    </location>
</feature>
<feature type="transmembrane region" description="Helical" evidence="1">
    <location>
        <begin position="176"/>
        <end position="198"/>
    </location>
</feature>
<sequence length="316" mass="35909">MRGALVKNARILTEGALLLAIYTVLLLLTAYVPVISIMTTFFLVLPFIIYSEKHGLKPALTMFAAAVFISLIAGSFIITLPLTLSFGTVGIVIGVMLRKQRSKMSIYLISSFVFLISLVIQYVVSILFLNMNIIKDAVDQAKSVFNESIRMAESMGQPLPPERIDEIHKAVESFDVLIPSVFLISSLAVMLIIISVNFPLLRKMGIQSARFPAFRYWKLPQSIVWYYLITLILMITIRPEMGTYLHWALYNLFYVLQLLLVVQGFSFIYFFAHLKEWPRGLLVLATVFGILLIDFVRIIGIIDLGFDLRQRLQRKS</sequence>
<dbReference type="EMBL" id="QXIR01000021">
    <property type="protein sequence ID" value="RIW31592.1"/>
    <property type="molecule type" value="Genomic_DNA"/>
</dbReference>
<evidence type="ECO:0000313" key="2">
    <source>
        <dbReference type="EMBL" id="RIW31592.1"/>
    </source>
</evidence>
<accession>A0A3A1QXY0</accession>
<feature type="transmembrane region" description="Helical" evidence="1">
    <location>
        <begin position="249"/>
        <end position="272"/>
    </location>
</feature>
<name>A0A3A1QXY0_9BACI</name>
<keyword evidence="1" id="KW-1133">Transmembrane helix</keyword>
<reference evidence="2 3" key="1">
    <citation type="submission" date="2018-09" db="EMBL/GenBank/DDBJ databases">
        <title>Bacillus saliacetes sp. nov., isolated from Thai shrimp paste (Ka-pi).</title>
        <authorList>
            <person name="Daroonpunt R."/>
            <person name="Tanasupawat S."/>
            <person name="Yiamsombut S."/>
        </authorList>
    </citation>
    <scope>NUCLEOTIDE SEQUENCE [LARGE SCALE GENOMIC DNA]</scope>
    <source>
        <strain evidence="2 3">SKP7-4</strain>
    </source>
</reference>
<feature type="transmembrane region" description="Helical" evidence="1">
    <location>
        <begin position="219"/>
        <end position="237"/>
    </location>
</feature>
<dbReference type="InterPro" id="IPR018710">
    <property type="entry name" value="DUF2232"/>
</dbReference>
<dbReference type="Pfam" id="PF09991">
    <property type="entry name" value="DUF2232"/>
    <property type="match status" value="1"/>
</dbReference>
<feature type="transmembrane region" description="Helical" evidence="1">
    <location>
        <begin position="107"/>
        <end position="129"/>
    </location>
</feature>
<organism evidence="2 3">
    <name type="scientific">Bacillus salacetis</name>
    <dbReference type="NCBI Taxonomy" id="2315464"/>
    <lineage>
        <taxon>Bacteria</taxon>
        <taxon>Bacillati</taxon>
        <taxon>Bacillota</taxon>
        <taxon>Bacilli</taxon>
        <taxon>Bacillales</taxon>
        <taxon>Bacillaceae</taxon>
        <taxon>Bacillus</taxon>
    </lineage>
</organism>
<keyword evidence="1" id="KW-0472">Membrane</keyword>
<dbReference type="Proteomes" id="UP000265801">
    <property type="component" value="Unassembled WGS sequence"/>
</dbReference>
<dbReference type="PANTHER" id="PTHR41324">
    <property type="entry name" value="MEMBRANE PROTEIN-RELATED"/>
    <property type="match status" value="1"/>
</dbReference>
<proteinExistence type="predicted"/>
<evidence type="ECO:0000313" key="3">
    <source>
        <dbReference type="Proteomes" id="UP000265801"/>
    </source>
</evidence>
<comment type="caution">
    <text evidence="2">The sequence shown here is derived from an EMBL/GenBank/DDBJ whole genome shotgun (WGS) entry which is preliminary data.</text>
</comment>
<protein>
    <submittedName>
        <fullName evidence="2">DUF2232 domain-containing protein</fullName>
    </submittedName>
</protein>
<dbReference type="OrthoDB" id="2987886at2"/>